<reference evidence="2 3" key="1">
    <citation type="journal article" date="2014" name="Int. J. Syst. Evol. Microbiol.">
        <title>Complete genome sequence of Corynebacterium casei LMG S-19264T (=DSM 44701T), isolated from a smear-ripened cheese.</title>
        <authorList>
            <consortium name="US DOE Joint Genome Institute (JGI-PGF)"/>
            <person name="Walter F."/>
            <person name="Albersmeier A."/>
            <person name="Kalinowski J."/>
            <person name="Ruckert C."/>
        </authorList>
    </citation>
    <scope>NUCLEOTIDE SEQUENCE [LARGE SCALE GENOMIC DNA]</scope>
    <source>
        <strain evidence="2 3">KCTC 23968</strain>
    </source>
</reference>
<sequence>MWGLLRNIFVLGAIVLASPAFAQGTHLFSPLTTDPLDTAFQVPLSHVETHLLNAPEASRLYLEHWITRYNASVLSDRKLLWPKSSEPGEIQPWTSEVNYTWQPNGYPIVSPNWGLNTPFTFDRPDRFRPSPPLRMGDAGYDAALNDVLIYGDLHSEVRTPDQSLISAFWANGPGTGTSPGQWNLIGLNVTSHLPPETRTEIMLVLNIALYDVGIAAWDAKYHYQYWRPQTAITASDPEYADWEPMMQPPFHPEYVSGHSAFSGAASTVLQHYLGNVDFCVVAPELSDLERCYEGFEAAAQEAGRSRIFGGIHFEFSNQAGLKLGRDVAEHVISTVKLSVD</sequence>
<dbReference type="SUPFAM" id="SSF48317">
    <property type="entry name" value="Acid phosphatase/Vanadium-dependent haloperoxidase"/>
    <property type="match status" value="1"/>
</dbReference>
<dbReference type="AlphaFoldDB" id="A0A918KMG1"/>
<dbReference type="PANTHER" id="PTHR34599">
    <property type="entry name" value="PEROXIDASE-RELATED"/>
    <property type="match status" value="1"/>
</dbReference>
<comment type="caution">
    <text evidence="2">The sequence shown here is derived from an EMBL/GenBank/DDBJ whole genome shotgun (WGS) entry which is preliminary data.</text>
</comment>
<accession>A0A918KMG1</accession>
<evidence type="ECO:0000313" key="2">
    <source>
        <dbReference type="EMBL" id="GGX68893.1"/>
    </source>
</evidence>
<evidence type="ECO:0000313" key="3">
    <source>
        <dbReference type="Proteomes" id="UP000600865"/>
    </source>
</evidence>
<dbReference type="InterPro" id="IPR052559">
    <property type="entry name" value="V-haloperoxidase"/>
</dbReference>
<dbReference type="EMBL" id="BMYV01000002">
    <property type="protein sequence ID" value="GGX68893.1"/>
    <property type="molecule type" value="Genomic_DNA"/>
</dbReference>
<dbReference type="Gene3D" id="1.10.606.20">
    <property type="match status" value="1"/>
</dbReference>
<dbReference type="PANTHER" id="PTHR34599:SF2">
    <property type="entry name" value="TRAF-TYPE DOMAIN-CONTAINING PROTEIN"/>
    <property type="match status" value="1"/>
</dbReference>
<keyword evidence="3" id="KW-1185">Reference proteome</keyword>
<dbReference type="InterPro" id="IPR036938">
    <property type="entry name" value="PAP2/HPO_sf"/>
</dbReference>
<dbReference type="CDD" id="cd03398">
    <property type="entry name" value="PAP2_haloperoxidase"/>
    <property type="match status" value="1"/>
</dbReference>
<name>A0A918KMG1_9PROT</name>
<evidence type="ECO:0008006" key="4">
    <source>
        <dbReference type="Google" id="ProtNLM"/>
    </source>
</evidence>
<feature type="chain" id="PRO_5036942626" description="Phosphatidic acid phosphatase type 2/haloperoxidase domain-containing protein" evidence="1">
    <location>
        <begin position="23"/>
        <end position="340"/>
    </location>
</feature>
<proteinExistence type="predicted"/>
<keyword evidence="1" id="KW-0732">Signal</keyword>
<evidence type="ECO:0000256" key="1">
    <source>
        <dbReference type="SAM" id="SignalP"/>
    </source>
</evidence>
<organism evidence="2 3">
    <name type="scientific">Litorimonas cladophorae</name>
    <dbReference type="NCBI Taxonomy" id="1220491"/>
    <lineage>
        <taxon>Bacteria</taxon>
        <taxon>Pseudomonadati</taxon>
        <taxon>Pseudomonadota</taxon>
        <taxon>Alphaproteobacteria</taxon>
        <taxon>Maricaulales</taxon>
        <taxon>Robiginitomaculaceae</taxon>
    </lineage>
</organism>
<dbReference type="Proteomes" id="UP000600865">
    <property type="component" value="Unassembled WGS sequence"/>
</dbReference>
<protein>
    <recommendedName>
        <fullName evidence="4">Phosphatidic acid phosphatase type 2/haloperoxidase domain-containing protein</fullName>
    </recommendedName>
</protein>
<feature type="signal peptide" evidence="1">
    <location>
        <begin position="1"/>
        <end position="22"/>
    </location>
</feature>
<gene>
    <name evidence="2" type="ORF">GCM10011309_18450</name>
</gene>